<name>A0ABV0PGX2_9TELE</name>
<organism evidence="1 2">
    <name type="scientific">Goodea atripinnis</name>
    <dbReference type="NCBI Taxonomy" id="208336"/>
    <lineage>
        <taxon>Eukaryota</taxon>
        <taxon>Metazoa</taxon>
        <taxon>Chordata</taxon>
        <taxon>Craniata</taxon>
        <taxon>Vertebrata</taxon>
        <taxon>Euteleostomi</taxon>
        <taxon>Actinopterygii</taxon>
        <taxon>Neopterygii</taxon>
        <taxon>Teleostei</taxon>
        <taxon>Neoteleostei</taxon>
        <taxon>Acanthomorphata</taxon>
        <taxon>Ovalentaria</taxon>
        <taxon>Atherinomorphae</taxon>
        <taxon>Cyprinodontiformes</taxon>
        <taxon>Goodeidae</taxon>
        <taxon>Goodea</taxon>
    </lineage>
</organism>
<comment type="caution">
    <text evidence="1">The sequence shown here is derived from an EMBL/GenBank/DDBJ whole genome shotgun (WGS) entry which is preliminary data.</text>
</comment>
<proteinExistence type="predicted"/>
<reference evidence="1 2" key="1">
    <citation type="submission" date="2021-06" db="EMBL/GenBank/DDBJ databases">
        <authorList>
            <person name="Palmer J.M."/>
        </authorList>
    </citation>
    <scope>NUCLEOTIDE SEQUENCE [LARGE SCALE GENOMIC DNA]</scope>
    <source>
        <strain evidence="1 2">GA_2019</strain>
        <tissue evidence="1">Muscle</tissue>
    </source>
</reference>
<evidence type="ECO:0000313" key="2">
    <source>
        <dbReference type="Proteomes" id="UP001476798"/>
    </source>
</evidence>
<dbReference type="EMBL" id="JAHRIO010072916">
    <property type="protein sequence ID" value="MEQ2182734.1"/>
    <property type="molecule type" value="Genomic_DNA"/>
</dbReference>
<dbReference type="Proteomes" id="UP001476798">
    <property type="component" value="Unassembled WGS sequence"/>
</dbReference>
<gene>
    <name evidence="1" type="ORF">GOODEAATRI_025278</name>
</gene>
<protein>
    <submittedName>
        <fullName evidence="1">Uncharacterized protein</fullName>
    </submittedName>
</protein>
<accession>A0ABV0PGX2</accession>
<sequence length="106" mass="12134">MRLLKSYVPNGWLCQTQHLLSSLHTHSRFDPHRRSSTVLHADPVDRERGASVGPQIFSSCPQQERVNSPGLVSLPPSIRPLLSVMYDPHQHLCPCEHFLPSLVWRY</sequence>
<keyword evidence="2" id="KW-1185">Reference proteome</keyword>
<evidence type="ECO:0000313" key="1">
    <source>
        <dbReference type="EMBL" id="MEQ2182734.1"/>
    </source>
</evidence>